<evidence type="ECO:0000256" key="1">
    <source>
        <dbReference type="SAM" id="SignalP"/>
    </source>
</evidence>
<evidence type="ECO:0000313" key="2">
    <source>
        <dbReference type="EMBL" id="CAL1276223.1"/>
    </source>
</evidence>
<sequence>MPFDSFLRFVACVLCFYLFLHHSQSENAGGANNSNSSSQEHILPTPLILHLNQSAAQMLIQEANSMFVSNTSINDIINDNETQQMLIRYRERFSIISTLLFWKTIIKEETVGYFHPQMKSEKTSQNIIYPTRHSSKVGIDTRTKCDRSSFG</sequence>
<keyword evidence="3" id="KW-1185">Reference proteome</keyword>
<comment type="caution">
    <text evidence="2">The sequence shown here is derived from an EMBL/GenBank/DDBJ whole genome shotgun (WGS) entry which is preliminary data.</text>
</comment>
<dbReference type="EMBL" id="CAXIEN010000091">
    <property type="protein sequence ID" value="CAL1276223.1"/>
    <property type="molecule type" value="Genomic_DNA"/>
</dbReference>
<feature type="chain" id="PRO_5043819293" evidence="1">
    <location>
        <begin position="26"/>
        <end position="151"/>
    </location>
</feature>
<dbReference type="Proteomes" id="UP001497382">
    <property type="component" value="Unassembled WGS sequence"/>
</dbReference>
<accession>A0AAV1ZWH8</accession>
<gene>
    <name evidence="2" type="ORF">LARSCL_LOCUS8514</name>
</gene>
<name>A0AAV1ZWH8_9ARAC</name>
<feature type="signal peptide" evidence="1">
    <location>
        <begin position="1"/>
        <end position="25"/>
    </location>
</feature>
<reference evidence="2 3" key="1">
    <citation type="submission" date="2024-04" db="EMBL/GenBank/DDBJ databases">
        <authorList>
            <person name="Rising A."/>
            <person name="Reimegard J."/>
            <person name="Sonavane S."/>
            <person name="Akerstrom W."/>
            <person name="Nylinder S."/>
            <person name="Hedman E."/>
            <person name="Kallberg Y."/>
        </authorList>
    </citation>
    <scope>NUCLEOTIDE SEQUENCE [LARGE SCALE GENOMIC DNA]</scope>
</reference>
<protein>
    <submittedName>
        <fullName evidence="2">Uncharacterized protein</fullName>
    </submittedName>
</protein>
<keyword evidence="1" id="KW-0732">Signal</keyword>
<organism evidence="2 3">
    <name type="scientific">Larinioides sclopetarius</name>
    <dbReference type="NCBI Taxonomy" id="280406"/>
    <lineage>
        <taxon>Eukaryota</taxon>
        <taxon>Metazoa</taxon>
        <taxon>Ecdysozoa</taxon>
        <taxon>Arthropoda</taxon>
        <taxon>Chelicerata</taxon>
        <taxon>Arachnida</taxon>
        <taxon>Araneae</taxon>
        <taxon>Araneomorphae</taxon>
        <taxon>Entelegynae</taxon>
        <taxon>Araneoidea</taxon>
        <taxon>Araneidae</taxon>
        <taxon>Larinioides</taxon>
    </lineage>
</organism>
<evidence type="ECO:0000313" key="3">
    <source>
        <dbReference type="Proteomes" id="UP001497382"/>
    </source>
</evidence>
<proteinExistence type="predicted"/>
<dbReference type="AlphaFoldDB" id="A0AAV1ZWH8"/>